<organism evidence="1 2">
    <name type="scientific">Panagrolaimus sp. JU765</name>
    <dbReference type="NCBI Taxonomy" id="591449"/>
    <lineage>
        <taxon>Eukaryota</taxon>
        <taxon>Metazoa</taxon>
        <taxon>Ecdysozoa</taxon>
        <taxon>Nematoda</taxon>
        <taxon>Chromadorea</taxon>
        <taxon>Rhabditida</taxon>
        <taxon>Tylenchina</taxon>
        <taxon>Panagrolaimomorpha</taxon>
        <taxon>Panagrolaimoidea</taxon>
        <taxon>Panagrolaimidae</taxon>
        <taxon>Panagrolaimus</taxon>
    </lineage>
</organism>
<name>A0AC34Q9G1_9BILA</name>
<protein>
    <submittedName>
        <fullName evidence="2">Galectin</fullName>
    </submittedName>
</protein>
<dbReference type="Proteomes" id="UP000887576">
    <property type="component" value="Unplaced"/>
</dbReference>
<evidence type="ECO:0000313" key="1">
    <source>
        <dbReference type="Proteomes" id="UP000887576"/>
    </source>
</evidence>
<reference evidence="2" key="1">
    <citation type="submission" date="2022-11" db="UniProtKB">
        <authorList>
            <consortium name="WormBaseParasite"/>
        </authorList>
    </citation>
    <scope>IDENTIFICATION</scope>
</reference>
<dbReference type="WBParaSite" id="JU765_v2.g14193.t1">
    <property type="protein sequence ID" value="JU765_v2.g14193.t1"/>
    <property type="gene ID" value="JU765_v2.g14193"/>
</dbReference>
<proteinExistence type="predicted"/>
<evidence type="ECO:0000313" key="2">
    <source>
        <dbReference type="WBParaSite" id="JU765_v2.g14193.t1"/>
    </source>
</evidence>
<accession>A0AC34Q9G1</accession>
<sequence>MHIIENPVVPFTTPIFEGFKHDSKVNIHGDSFGGHHAHFCIEFFAGADIALHIAFRFGHDHHVWINSMVGGCWHAEERHHNPIHHGEHFHLKIKNKHHHFEIKVNGHEFKFPHRISPHFINAMGIKGDIHVHKIHFEDFHHHNGGGIGAYPTGYPTGYPTQYPMPVAAPPPIGYGAPPPVVVIEEGHHHHHGLMHDLFHGHHHHHHHH</sequence>